<evidence type="ECO:0000313" key="3">
    <source>
        <dbReference type="Proteomes" id="UP000332933"/>
    </source>
</evidence>
<organism evidence="2 3">
    <name type="scientific">Aphanomyces stellatus</name>
    <dbReference type="NCBI Taxonomy" id="120398"/>
    <lineage>
        <taxon>Eukaryota</taxon>
        <taxon>Sar</taxon>
        <taxon>Stramenopiles</taxon>
        <taxon>Oomycota</taxon>
        <taxon>Saprolegniomycetes</taxon>
        <taxon>Saprolegniales</taxon>
        <taxon>Verrucalvaceae</taxon>
        <taxon>Aphanomyces</taxon>
    </lineage>
</organism>
<dbReference type="EMBL" id="VJMH01005092">
    <property type="protein sequence ID" value="KAF0701357.1"/>
    <property type="molecule type" value="Genomic_DNA"/>
</dbReference>
<dbReference type="AlphaFoldDB" id="A0A485KJF7"/>
<sequence length="148" mass="16574">MHTSNKIKAIVSVQEAGWLKLGKTFRDRIWTLHKRTLTMSTDKRATFHTVAVTQGKPWHGKSLGIQIQTEDGTWLRATTNSKAQWAMWLQAFHELKPVPAKSTSSPKAVQFNDLVRVRTIPANAPVDDAWEEYDSATDDDEASIVSAA</sequence>
<keyword evidence="3" id="KW-1185">Reference proteome</keyword>
<gene>
    <name evidence="2" type="primary">Aste57867_8138</name>
    <name evidence="1" type="ORF">As57867_008108</name>
    <name evidence="2" type="ORF">ASTE57867_8138</name>
</gene>
<evidence type="ECO:0000313" key="1">
    <source>
        <dbReference type="EMBL" id="KAF0701357.1"/>
    </source>
</evidence>
<protein>
    <submittedName>
        <fullName evidence="2">Aste57867_8138 protein</fullName>
    </submittedName>
</protein>
<reference evidence="2 3" key="1">
    <citation type="submission" date="2019-03" db="EMBL/GenBank/DDBJ databases">
        <authorList>
            <person name="Gaulin E."/>
            <person name="Dumas B."/>
        </authorList>
    </citation>
    <scope>NUCLEOTIDE SEQUENCE [LARGE SCALE GENOMIC DNA]</scope>
    <source>
        <strain evidence="2">CBS 568.67</strain>
    </source>
</reference>
<dbReference type="Proteomes" id="UP000332933">
    <property type="component" value="Unassembled WGS sequence"/>
</dbReference>
<reference evidence="1" key="2">
    <citation type="submission" date="2019-06" db="EMBL/GenBank/DDBJ databases">
        <title>Genomics analysis of Aphanomyces spp. identifies a new class of oomycete effector associated with host adaptation.</title>
        <authorList>
            <person name="Gaulin E."/>
        </authorList>
    </citation>
    <scope>NUCLEOTIDE SEQUENCE</scope>
    <source>
        <strain evidence="1">CBS 578.67</strain>
    </source>
</reference>
<accession>A0A485KJF7</accession>
<dbReference type="EMBL" id="CAADRA010005113">
    <property type="protein sequence ID" value="VFT85027.1"/>
    <property type="molecule type" value="Genomic_DNA"/>
</dbReference>
<proteinExistence type="predicted"/>
<name>A0A485KJF7_9STRA</name>
<dbReference type="OrthoDB" id="64873at2759"/>
<evidence type="ECO:0000313" key="2">
    <source>
        <dbReference type="EMBL" id="VFT85027.1"/>
    </source>
</evidence>